<dbReference type="EMBL" id="JAUSUO010000001">
    <property type="protein sequence ID" value="MDQ0342086.1"/>
    <property type="molecule type" value="Genomic_DNA"/>
</dbReference>
<evidence type="ECO:0000313" key="4">
    <source>
        <dbReference type="EMBL" id="MDQ0342086.1"/>
    </source>
</evidence>
<dbReference type="PROSITE" id="PS51782">
    <property type="entry name" value="LYSM"/>
    <property type="match status" value="1"/>
</dbReference>
<feature type="transmembrane region" description="Helical" evidence="2">
    <location>
        <begin position="53"/>
        <end position="73"/>
    </location>
</feature>
<dbReference type="SMART" id="SM00257">
    <property type="entry name" value="LysM"/>
    <property type="match status" value="1"/>
</dbReference>
<evidence type="ECO:0000313" key="5">
    <source>
        <dbReference type="Proteomes" id="UP001232343"/>
    </source>
</evidence>
<dbReference type="SUPFAM" id="SSF54106">
    <property type="entry name" value="LysM domain"/>
    <property type="match status" value="1"/>
</dbReference>
<dbReference type="Proteomes" id="UP001232343">
    <property type="component" value="Unassembled WGS sequence"/>
</dbReference>
<dbReference type="InterPro" id="IPR018392">
    <property type="entry name" value="LysM"/>
</dbReference>
<keyword evidence="2" id="KW-1133">Transmembrane helix</keyword>
<dbReference type="Gene3D" id="3.10.350.10">
    <property type="entry name" value="LysM domain"/>
    <property type="match status" value="1"/>
</dbReference>
<feature type="domain" description="LysM" evidence="3">
    <location>
        <begin position="188"/>
        <end position="234"/>
    </location>
</feature>
<proteinExistence type="predicted"/>
<dbReference type="CDD" id="cd00118">
    <property type="entry name" value="LysM"/>
    <property type="match status" value="1"/>
</dbReference>
<protein>
    <submittedName>
        <fullName evidence="4">LysM repeat protein</fullName>
    </submittedName>
</protein>
<evidence type="ECO:0000256" key="2">
    <source>
        <dbReference type="SAM" id="Phobius"/>
    </source>
</evidence>
<evidence type="ECO:0000256" key="1">
    <source>
        <dbReference type="SAM" id="MobiDB-lite"/>
    </source>
</evidence>
<keyword evidence="5" id="KW-1185">Reference proteome</keyword>
<dbReference type="InterPro" id="IPR036779">
    <property type="entry name" value="LysM_dom_sf"/>
</dbReference>
<comment type="caution">
    <text evidence="4">The sequence shown here is derived from an EMBL/GenBank/DDBJ whole genome shotgun (WGS) entry which is preliminary data.</text>
</comment>
<organism evidence="4 5">
    <name type="scientific">Lederbergia wuyishanensis</name>
    <dbReference type="NCBI Taxonomy" id="1347903"/>
    <lineage>
        <taxon>Bacteria</taxon>
        <taxon>Bacillati</taxon>
        <taxon>Bacillota</taxon>
        <taxon>Bacilli</taxon>
        <taxon>Bacillales</taxon>
        <taxon>Bacillaceae</taxon>
        <taxon>Lederbergia</taxon>
    </lineage>
</organism>
<reference evidence="4 5" key="1">
    <citation type="submission" date="2023-07" db="EMBL/GenBank/DDBJ databases">
        <title>Genomic Encyclopedia of Type Strains, Phase IV (KMG-IV): sequencing the most valuable type-strain genomes for metagenomic binning, comparative biology and taxonomic classification.</title>
        <authorList>
            <person name="Goeker M."/>
        </authorList>
    </citation>
    <scope>NUCLEOTIDE SEQUENCE [LARGE SCALE GENOMIC DNA]</scope>
    <source>
        <strain evidence="4 5">DSM 27848</strain>
    </source>
</reference>
<keyword evidence="2" id="KW-0812">Transmembrane</keyword>
<sequence length="237" mass="27111">MSNFEKEMQRDSDELVNKLPSRMEVHGHRNRKRKNKRSSDEEQPMQKKVRLSIPLILLVILLLLPGAYAVYLFNKENIPTSTSANGVGEEISFEEDNSNDTSIDHKDSSKTPVVVDDKKEDEENTYDNGSKNTDAEQKEEDKLPEEPKVDDQKPIDQKSPENQTDNQSDKVEQYKKNEEVQQEEGKVVYHTVKKGETLFRISMNYYKSQSGIEKIKAANGITANEIKEGQTLKIPLP</sequence>
<accession>A0ABU0D120</accession>
<feature type="region of interest" description="Disordered" evidence="1">
    <location>
        <begin position="94"/>
        <end position="184"/>
    </location>
</feature>
<dbReference type="Pfam" id="PF01476">
    <property type="entry name" value="LysM"/>
    <property type="match status" value="1"/>
</dbReference>
<keyword evidence="2" id="KW-0472">Membrane</keyword>
<name>A0ABU0D120_9BACI</name>
<evidence type="ECO:0000259" key="3">
    <source>
        <dbReference type="PROSITE" id="PS51782"/>
    </source>
</evidence>
<dbReference type="RefSeq" id="WP_244680278.1">
    <property type="nucleotide sequence ID" value="NZ_JALIRM010000001.1"/>
</dbReference>
<gene>
    <name evidence="4" type="ORF">J2S14_000879</name>
</gene>
<feature type="compositionally biased region" description="Basic and acidic residues" evidence="1">
    <location>
        <begin position="1"/>
        <end position="27"/>
    </location>
</feature>
<feature type="compositionally biased region" description="Basic and acidic residues" evidence="1">
    <location>
        <begin position="167"/>
        <end position="184"/>
    </location>
</feature>
<feature type="compositionally biased region" description="Basic and acidic residues" evidence="1">
    <location>
        <begin position="133"/>
        <end position="159"/>
    </location>
</feature>
<feature type="region of interest" description="Disordered" evidence="1">
    <location>
        <begin position="1"/>
        <end position="46"/>
    </location>
</feature>